<dbReference type="InterPro" id="IPR036513">
    <property type="entry name" value="STAS_dom_sf"/>
</dbReference>
<evidence type="ECO:0000313" key="3">
    <source>
        <dbReference type="Proteomes" id="UP000247780"/>
    </source>
</evidence>
<dbReference type="RefSeq" id="WP_011633943.1">
    <property type="nucleotide sequence ID" value="NZ_FMTW01000004.1"/>
</dbReference>
<dbReference type="Proteomes" id="UP000247780">
    <property type="component" value="Unassembled WGS sequence"/>
</dbReference>
<accession>A0ABX5MF57</accession>
<organism evidence="2 3">
    <name type="scientific">Nitrosomonas eutropha</name>
    <dbReference type="NCBI Taxonomy" id="916"/>
    <lineage>
        <taxon>Bacteria</taxon>
        <taxon>Pseudomonadati</taxon>
        <taxon>Pseudomonadota</taxon>
        <taxon>Betaproteobacteria</taxon>
        <taxon>Nitrosomonadales</taxon>
        <taxon>Nitrosomonadaceae</taxon>
        <taxon>Nitrosomonas</taxon>
    </lineage>
</organism>
<gene>
    <name evidence="2" type="ORF">C8R14_10229</name>
</gene>
<keyword evidence="3" id="KW-1185">Reference proteome</keyword>
<proteinExistence type="predicted"/>
<comment type="caution">
    <text evidence="2">The sequence shown here is derived from an EMBL/GenBank/DDBJ whole genome shotgun (WGS) entry which is preliminary data.</text>
</comment>
<dbReference type="SUPFAM" id="SSF52091">
    <property type="entry name" value="SpoIIaa-like"/>
    <property type="match status" value="1"/>
</dbReference>
<evidence type="ECO:0000313" key="2">
    <source>
        <dbReference type="EMBL" id="PXV83913.1"/>
    </source>
</evidence>
<reference evidence="2 3" key="1">
    <citation type="submission" date="2018-04" db="EMBL/GenBank/DDBJ databases">
        <title>Active sludge and wastewater microbial communities from Klosterneuburg, Austria.</title>
        <authorList>
            <person name="Wagner M."/>
        </authorList>
    </citation>
    <scope>NUCLEOTIDE SEQUENCE [LARGE SCALE GENOMIC DNA]</scope>
    <source>
        <strain evidence="2 3">Nm 57</strain>
    </source>
</reference>
<dbReference type="InterPro" id="IPR058548">
    <property type="entry name" value="MlaB-like_STAS"/>
</dbReference>
<dbReference type="InterPro" id="IPR002645">
    <property type="entry name" value="STAS_dom"/>
</dbReference>
<sequence length="104" mass="11408">MDTETGIRVEKDRLFIHGPIVYDNAVEVTRAGVAAIKLDNRVIDLAEVTQVDSSAVSMLLEWVRATQIHGRKIEFINLPGNLVGLIELYDVDTLIPSGCTGKSD</sequence>
<dbReference type="PROSITE" id="PS50801">
    <property type="entry name" value="STAS"/>
    <property type="match status" value="1"/>
</dbReference>
<protein>
    <submittedName>
        <fullName evidence="2">Anti-sigma-factor antagonist</fullName>
    </submittedName>
</protein>
<feature type="domain" description="STAS" evidence="1">
    <location>
        <begin position="14"/>
        <end position="104"/>
    </location>
</feature>
<dbReference type="EMBL" id="QICQ01000002">
    <property type="protein sequence ID" value="PXV83913.1"/>
    <property type="molecule type" value="Genomic_DNA"/>
</dbReference>
<dbReference type="Gene3D" id="3.30.750.24">
    <property type="entry name" value="STAS domain"/>
    <property type="match status" value="1"/>
</dbReference>
<name>A0ABX5MF57_9PROT</name>
<dbReference type="CDD" id="cd07043">
    <property type="entry name" value="STAS_anti-anti-sigma_factors"/>
    <property type="match status" value="1"/>
</dbReference>
<dbReference type="Pfam" id="PF13466">
    <property type="entry name" value="STAS_2"/>
    <property type="match status" value="1"/>
</dbReference>
<evidence type="ECO:0000259" key="1">
    <source>
        <dbReference type="PROSITE" id="PS50801"/>
    </source>
</evidence>